<feature type="compositionally biased region" description="Basic and acidic residues" evidence="1">
    <location>
        <begin position="402"/>
        <end position="421"/>
    </location>
</feature>
<dbReference type="EMBL" id="DS231617">
    <property type="protein sequence ID" value="EDU46780.1"/>
    <property type="molecule type" value="Genomic_DNA"/>
</dbReference>
<dbReference type="KEGG" id="ptrr:6342178"/>
<dbReference type="HOGENOM" id="CLU_474978_0_0_1"/>
<name>B2W0F7_PYRTR</name>
<reference evidence="3" key="1">
    <citation type="journal article" date="2013" name="G3 (Bethesda)">
        <title>Comparative genomics of a plant-pathogenic fungus, Pyrenophora tritici-repentis, reveals transduplication and the impact of repeat elements on pathogenicity and population divergence.</title>
        <authorList>
            <person name="Manning V.A."/>
            <person name="Pandelova I."/>
            <person name="Dhillon B."/>
            <person name="Wilhelm L.J."/>
            <person name="Goodwin S.B."/>
            <person name="Berlin A.M."/>
            <person name="Figueroa M."/>
            <person name="Freitag M."/>
            <person name="Hane J.K."/>
            <person name="Henrissat B."/>
            <person name="Holman W.H."/>
            <person name="Kodira C.D."/>
            <person name="Martin J."/>
            <person name="Oliver R.P."/>
            <person name="Robbertse B."/>
            <person name="Schackwitz W."/>
            <person name="Schwartz D.C."/>
            <person name="Spatafora J.W."/>
            <person name="Turgeon B.G."/>
            <person name="Yandava C."/>
            <person name="Young S."/>
            <person name="Zhou S."/>
            <person name="Zeng Q."/>
            <person name="Grigoriev I.V."/>
            <person name="Ma L.-J."/>
            <person name="Ciuffetti L.M."/>
        </authorList>
    </citation>
    <scope>NUCLEOTIDE SEQUENCE [LARGE SCALE GENOMIC DNA]</scope>
    <source>
        <strain evidence="3">Pt-1C-BFP</strain>
    </source>
</reference>
<protein>
    <submittedName>
        <fullName evidence="2">Uncharacterized protein</fullName>
    </submittedName>
</protein>
<feature type="region of interest" description="Disordered" evidence="1">
    <location>
        <begin position="506"/>
        <end position="536"/>
    </location>
</feature>
<sequence>MATFYFYGKDGTVTASDSDPAAPVFHSGPLDPGRAYEERGDFVGAFLTRRELANHSCPAFVESPNQTPPYTSYGLSYNQPVDHSLYHYVPSEPTDADYYLFDCHEPSENSDGCRFANPVDTFDRAGWTSQWDAIRWYPDPEEIRRLYALQDLLPFLQPERKLSALEGPFLDIIEEGTGAELAWQVPKKLLVLFLGHKVVNRFICTFYRDDVSSHGDPMAQEMILPRGSASEVGLRTLLRWMTRACQYDTMETTGFIQVPKKLFAACSLAGTMELFGLYKDARRFDKYIAKYYFVRPISAKDLECIWNGLGESSRYVYAVIKIVAERLRQHEQEGIKQVKGIDGNMFALLEQHPRLEARVRDLALNEKYRPVFGTKWIKNFGDDAEKQWRSYDLDMEVTGQDSLEKKYPDDRKTGLLEKKPQPDGPTKGVLDQRLDQQQRERVQRRYSEQLMRSDVPVFPRSNTEDTPRISRRCAIRELDTGPVVQEGLQQHQPPDLDGLAKTVNAHTQSAAKGQTKDSTETQHGFYEENVDDGSLGEEFEMVDYEEDMVEGFEEILGHVPSASNGAEGQKQGGF</sequence>
<gene>
    <name evidence="2" type="ORF">PTRG_03942</name>
</gene>
<evidence type="ECO:0000256" key="1">
    <source>
        <dbReference type="SAM" id="MobiDB-lite"/>
    </source>
</evidence>
<accession>B2W0F7</accession>
<dbReference type="OrthoDB" id="3793524at2759"/>
<dbReference type="GeneID" id="6342178"/>
<dbReference type="AlphaFoldDB" id="B2W0F7"/>
<feature type="region of interest" description="Disordered" evidence="1">
    <location>
        <begin position="402"/>
        <end position="441"/>
    </location>
</feature>
<dbReference type="RefSeq" id="XP_001934275.2">
    <property type="nucleotide sequence ID" value="XM_001934240.2"/>
</dbReference>
<proteinExistence type="predicted"/>
<evidence type="ECO:0000313" key="3">
    <source>
        <dbReference type="Proteomes" id="UP000001471"/>
    </source>
</evidence>
<evidence type="ECO:0000313" key="2">
    <source>
        <dbReference type="EMBL" id="EDU46780.1"/>
    </source>
</evidence>
<dbReference type="InParanoid" id="B2W0F7"/>
<organism evidence="2 3">
    <name type="scientific">Pyrenophora tritici-repentis (strain Pt-1C-BFP)</name>
    <name type="common">Wheat tan spot fungus</name>
    <name type="synonym">Drechslera tritici-repentis</name>
    <dbReference type="NCBI Taxonomy" id="426418"/>
    <lineage>
        <taxon>Eukaryota</taxon>
        <taxon>Fungi</taxon>
        <taxon>Dikarya</taxon>
        <taxon>Ascomycota</taxon>
        <taxon>Pezizomycotina</taxon>
        <taxon>Dothideomycetes</taxon>
        <taxon>Pleosporomycetidae</taxon>
        <taxon>Pleosporales</taxon>
        <taxon>Pleosporineae</taxon>
        <taxon>Pleosporaceae</taxon>
        <taxon>Pyrenophora</taxon>
    </lineage>
</organism>
<feature type="compositionally biased region" description="Basic and acidic residues" evidence="1">
    <location>
        <begin position="430"/>
        <end position="441"/>
    </location>
</feature>
<dbReference type="Proteomes" id="UP000001471">
    <property type="component" value="Unassembled WGS sequence"/>
</dbReference>